<reference evidence="1" key="1">
    <citation type="journal article" date="2015" name="Nature">
        <title>Complex archaea that bridge the gap between prokaryotes and eukaryotes.</title>
        <authorList>
            <person name="Spang A."/>
            <person name="Saw J.H."/>
            <person name="Jorgensen S.L."/>
            <person name="Zaremba-Niedzwiedzka K."/>
            <person name="Martijn J."/>
            <person name="Lind A.E."/>
            <person name="van Eijk R."/>
            <person name="Schleper C."/>
            <person name="Guy L."/>
            <person name="Ettema T.J."/>
        </authorList>
    </citation>
    <scope>NUCLEOTIDE SEQUENCE</scope>
</reference>
<sequence length="161" mass="17841">MIAASLVAYTLETSIQPKWTAPHTLSECPTALQLGQSERRLPGCLESLTNESCADTLPSPHFVMEGRDKVVTWNHVVSGAAIHLLGRNQICSCKASHVCASCQGQDEHLRTVNRQLLEALEEWTNHVEQWHQAEQIGGGRRCTDCVSLERAAREAIEEARK</sequence>
<proteinExistence type="predicted"/>
<comment type="caution">
    <text evidence="1">The sequence shown here is derived from an EMBL/GenBank/DDBJ whole genome shotgun (WGS) entry which is preliminary data.</text>
</comment>
<evidence type="ECO:0000313" key="1">
    <source>
        <dbReference type="EMBL" id="KKL66152.1"/>
    </source>
</evidence>
<gene>
    <name evidence="1" type="ORF">LCGC14_2147790</name>
</gene>
<organism evidence="1">
    <name type="scientific">marine sediment metagenome</name>
    <dbReference type="NCBI Taxonomy" id="412755"/>
    <lineage>
        <taxon>unclassified sequences</taxon>
        <taxon>metagenomes</taxon>
        <taxon>ecological metagenomes</taxon>
    </lineage>
</organism>
<accession>A0A0F9GSP0</accession>
<protein>
    <submittedName>
        <fullName evidence="1">Uncharacterized protein</fullName>
    </submittedName>
</protein>
<dbReference type="AlphaFoldDB" id="A0A0F9GSP0"/>
<name>A0A0F9GSP0_9ZZZZ</name>
<dbReference type="EMBL" id="LAZR01027296">
    <property type="protein sequence ID" value="KKL66152.1"/>
    <property type="molecule type" value="Genomic_DNA"/>
</dbReference>